<sequence length="163" mass="18496">MLQDKINAYLEFIQSEQLLEDYPAAEEHPRVISVIMKFDPPAEAGTAAERQALVQQWYRTRLTQTQPLLSQWPVPQARTYAGLPAGGYQDLQLVGEVCRLTYRVALSPTPAGVAYRLWAFNYTRAGFDASGTSELEDYLRVAPGPHPELDRMQHRLRVALAHW</sequence>
<protein>
    <submittedName>
        <fullName evidence="1">Uncharacterized protein</fullName>
    </submittedName>
</protein>
<dbReference type="Proteomes" id="UP000637774">
    <property type="component" value="Unassembled WGS sequence"/>
</dbReference>
<organism evidence="1 2">
    <name type="scientific">Hymenobacter frigidus</name>
    <dbReference type="NCBI Taxonomy" id="1524095"/>
    <lineage>
        <taxon>Bacteria</taxon>
        <taxon>Pseudomonadati</taxon>
        <taxon>Bacteroidota</taxon>
        <taxon>Cytophagia</taxon>
        <taxon>Cytophagales</taxon>
        <taxon>Hymenobacteraceae</taxon>
        <taxon>Hymenobacter</taxon>
    </lineage>
</organism>
<dbReference type="Pfam" id="PF20212">
    <property type="entry name" value="DUF6572"/>
    <property type="match status" value="1"/>
</dbReference>
<evidence type="ECO:0000313" key="1">
    <source>
        <dbReference type="EMBL" id="GGH87404.1"/>
    </source>
</evidence>
<comment type="caution">
    <text evidence="1">The sequence shown here is derived from an EMBL/GenBank/DDBJ whole genome shotgun (WGS) entry which is preliminary data.</text>
</comment>
<evidence type="ECO:0000313" key="2">
    <source>
        <dbReference type="Proteomes" id="UP000637774"/>
    </source>
</evidence>
<proteinExistence type="predicted"/>
<reference evidence="2" key="1">
    <citation type="journal article" date="2019" name="Int. J. Syst. Evol. Microbiol.">
        <title>The Global Catalogue of Microorganisms (GCM) 10K type strain sequencing project: providing services to taxonomists for standard genome sequencing and annotation.</title>
        <authorList>
            <consortium name="The Broad Institute Genomics Platform"/>
            <consortium name="The Broad Institute Genome Sequencing Center for Infectious Disease"/>
            <person name="Wu L."/>
            <person name="Ma J."/>
        </authorList>
    </citation>
    <scope>NUCLEOTIDE SEQUENCE [LARGE SCALE GENOMIC DNA]</scope>
    <source>
        <strain evidence="2">CGMCC 1.14966</strain>
    </source>
</reference>
<gene>
    <name evidence="1" type="ORF">GCM10011495_26230</name>
</gene>
<keyword evidence="2" id="KW-1185">Reference proteome</keyword>
<name>A0ABQ2AAV9_9BACT</name>
<dbReference type="InterPro" id="IPR046702">
    <property type="entry name" value="DUF6572"/>
</dbReference>
<accession>A0ABQ2AAV9</accession>
<dbReference type="EMBL" id="BMGY01000025">
    <property type="protein sequence ID" value="GGH87404.1"/>
    <property type="molecule type" value="Genomic_DNA"/>
</dbReference>